<keyword evidence="3" id="KW-0328">Glycosyltransferase</keyword>
<evidence type="ECO:0000259" key="2">
    <source>
        <dbReference type="Pfam" id="PF00535"/>
    </source>
</evidence>
<protein>
    <submittedName>
        <fullName evidence="3">PGL/p-HBAD biosynthesis glycosyltransferase/MT3031</fullName>
        <ecNumber evidence="3">2.4.1.-</ecNumber>
    </submittedName>
</protein>
<gene>
    <name evidence="3" type="ORF">JAN5088_01922</name>
</gene>
<evidence type="ECO:0000313" key="3">
    <source>
        <dbReference type="EMBL" id="CTQ33142.1"/>
    </source>
</evidence>
<dbReference type="CDD" id="cd00761">
    <property type="entry name" value="Glyco_tranf_GTA_type"/>
    <property type="match status" value="1"/>
</dbReference>
<dbReference type="InterPro" id="IPR050834">
    <property type="entry name" value="Glycosyltransf_2"/>
</dbReference>
<dbReference type="EC" id="2.4.1.-" evidence="3"/>
<accession>A0A0M6XR06</accession>
<dbReference type="InterPro" id="IPR001173">
    <property type="entry name" value="Glyco_trans_2-like"/>
</dbReference>
<feature type="domain" description="Glycosyltransferase 2-like" evidence="2">
    <location>
        <begin position="295"/>
        <end position="405"/>
    </location>
</feature>
<dbReference type="EMBL" id="CXPG01000019">
    <property type="protein sequence ID" value="CTQ33142.1"/>
    <property type="molecule type" value="Genomic_DNA"/>
</dbReference>
<feature type="domain" description="Glycosyltransferase 2-like" evidence="2">
    <location>
        <begin position="522"/>
        <end position="655"/>
    </location>
</feature>
<dbReference type="PANTHER" id="PTHR43685">
    <property type="entry name" value="GLYCOSYLTRANSFERASE"/>
    <property type="match status" value="1"/>
</dbReference>
<dbReference type="GO" id="GO:0016757">
    <property type="term" value="F:glycosyltransferase activity"/>
    <property type="evidence" value="ECO:0007669"/>
    <property type="project" value="UniProtKB-KW"/>
</dbReference>
<dbReference type="SUPFAM" id="SSF53448">
    <property type="entry name" value="Nucleotide-diphospho-sugar transferases"/>
    <property type="match status" value="2"/>
</dbReference>
<reference evidence="3 4" key="1">
    <citation type="submission" date="2015-07" db="EMBL/GenBank/DDBJ databases">
        <authorList>
            <person name="Noorani M."/>
        </authorList>
    </citation>
    <scope>NUCLEOTIDE SEQUENCE [LARGE SCALE GENOMIC DNA]</scope>
    <source>
        <strain evidence="3 4">CECT 5088</strain>
    </source>
</reference>
<keyword evidence="3" id="KW-0808">Transferase</keyword>
<dbReference type="Proteomes" id="UP000048908">
    <property type="component" value="Unassembled WGS sequence"/>
</dbReference>
<dbReference type="Pfam" id="PF05045">
    <property type="entry name" value="RgpF"/>
    <property type="match status" value="1"/>
</dbReference>
<dbReference type="Pfam" id="PF00535">
    <property type="entry name" value="Glycos_transf_2"/>
    <property type="match status" value="2"/>
</dbReference>
<dbReference type="PANTHER" id="PTHR43685:SF11">
    <property type="entry name" value="GLYCOSYLTRANSFERASE TAGX-RELATED"/>
    <property type="match status" value="1"/>
</dbReference>
<dbReference type="AlphaFoldDB" id="A0A0M6XR06"/>
<evidence type="ECO:0000256" key="1">
    <source>
        <dbReference type="SAM" id="MobiDB-lite"/>
    </source>
</evidence>
<feature type="compositionally biased region" description="Basic and acidic residues" evidence="1">
    <location>
        <begin position="1"/>
        <end position="15"/>
    </location>
</feature>
<dbReference type="InterPro" id="IPR029044">
    <property type="entry name" value="Nucleotide-diphossugar_trans"/>
</dbReference>
<dbReference type="OrthoDB" id="5291101at2"/>
<name>A0A0M6XR06_9RHOB</name>
<organism evidence="3 4">
    <name type="scientific">Jannaschia rubra</name>
    <dbReference type="NCBI Taxonomy" id="282197"/>
    <lineage>
        <taxon>Bacteria</taxon>
        <taxon>Pseudomonadati</taxon>
        <taxon>Pseudomonadota</taxon>
        <taxon>Alphaproteobacteria</taxon>
        <taxon>Rhodobacterales</taxon>
        <taxon>Roseobacteraceae</taxon>
        <taxon>Jannaschia</taxon>
    </lineage>
</organism>
<dbReference type="Gene3D" id="3.90.550.10">
    <property type="entry name" value="Spore Coat Polysaccharide Biosynthesis Protein SpsA, Chain A"/>
    <property type="match status" value="2"/>
</dbReference>
<sequence>MGRMGRIRDRQEDRTMTTPQPMPPKKQKRVAVFASYSPDGVLPPQVLPYLAGLRPLVEAIVVVCDNDLAPGERAKLDAHADHVIAGRHGEYDFGSYKRGVALARETGLLDRADALILCNDSCYGPVGSFAPMFETMEARGLDFWGGTDSHQFSYHLQSYFVAMTRPVFTSDAFRGFIEGVTKQENVNQVIQKYELGLTKVLREAGFTSGAMVENTLKGVHPKDPSYHNLPALPLYTLERGLPLVKVKALRRSAANIDGQNRVLAWLKENAPDIHDIATSDFDIQRFEDAGRVAFSLIMPTHNRAWCIGRAVASVMAQTHGNFELIIVDDGSTDGTRDLVEREFGAEIAAGRIRYVYLSENLGVCNARNVGLAHARHPWIAYADSDNTMRPQFLTVFANSIIEHGDRDAHYGKFILVGRGSIGATPFNRKTLLEKNFIDLGVFVHRKSLIARFGGFDSNLRRLVDWDLIIRYTGHKAPVFIPMILLDYTDDDGHTDRITIRESYVRANVAICSKYSSKPTVSTVILGYNHVDYITEAIESALAQKGNFTHEILLSDDGSTDGTARIMERYASKNPARIRNISRGGNFGISENYRHCFREAAGNFVAILEGDDYWTDTEKNLRQAEFLTRTPEAQMVFSKIELLNMGNGSRRLLKRQEGLAPLLTGADFAKDENLNPIANLSSAMFRTDLMRNLPSVIYEPRMSEIALGFYIDRMGKIGFIDRVMGVYRLNPTSVWTGASRVSKMAQAVETRRGALRVARSEHRAVLLKRLNERLAMLRDAEDAQTRKPAA</sequence>
<evidence type="ECO:0000313" key="4">
    <source>
        <dbReference type="Proteomes" id="UP000048908"/>
    </source>
</evidence>
<dbReference type="InterPro" id="IPR007739">
    <property type="entry name" value="RgpF"/>
</dbReference>
<dbReference type="STRING" id="282197.SAMN04488517_1165"/>
<keyword evidence="4" id="KW-1185">Reference proteome</keyword>
<proteinExistence type="predicted"/>
<feature type="region of interest" description="Disordered" evidence="1">
    <location>
        <begin position="1"/>
        <end position="27"/>
    </location>
</feature>